<dbReference type="Proteomes" id="UP001409291">
    <property type="component" value="Unassembled WGS sequence"/>
</dbReference>
<comment type="caution">
    <text evidence="10">The sequence shown here is derived from an EMBL/GenBank/DDBJ whole genome shotgun (WGS) entry which is preliminary data.</text>
</comment>
<keyword evidence="10" id="KW-0675">Receptor</keyword>
<dbReference type="Gene3D" id="2.40.170.20">
    <property type="entry name" value="TonB-dependent receptor, beta-barrel domain"/>
    <property type="match status" value="1"/>
</dbReference>
<evidence type="ECO:0000256" key="8">
    <source>
        <dbReference type="SAM" id="SignalP"/>
    </source>
</evidence>
<evidence type="ECO:0000313" key="11">
    <source>
        <dbReference type="Proteomes" id="UP001409291"/>
    </source>
</evidence>
<comment type="subcellular location">
    <subcellularLocation>
        <location evidence="1 7">Cell outer membrane</location>
        <topology evidence="1 7">Multi-pass membrane protein</topology>
    </subcellularLocation>
</comment>
<dbReference type="InterPro" id="IPR023996">
    <property type="entry name" value="TonB-dep_OMP_SusC/RagA"/>
</dbReference>
<feature type="signal peptide" evidence="8">
    <location>
        <begin position="1"/>
        <end position="30"/>
    </location>
</feature>
<name>A0ABV0C1P5_9SPHI</name>
<reference evidence="10 11" key="1">
    <citation type="submission" date="2024-04" db="EMBL/GenBank/DDBJ databases">
        <title>WGS of bacteria from Torrens River.</title>
        <authorList>
            <person name="Wyrsch E.R."/>
            <person name="Drigo B."/>
        </authorList>
    </citation>
    <scope>NUCLEOTIDE SEQUENCE [LARGE SCALE GENOMIC DNA]</scope>
    <source>
        <strain evidence="10 11">TWI391</strain>
    </source>
</reference>
<dbReference type="Pfam" id="PF13715">
    <property type="entry name" value="CarbopepD_reg_2"/>
    <property type="match status" value="1"/>
</dbReference>
<keyword evidence="4 7" id="KW-0812">Transmembrane</keyword>
<keyword evidence="8" id="KW-0732">Signal</keyword>
<dbReference type="InterPro" id="IPR036942">
    <property type="entry name" value="Beta-barrel_TonB_sf"/>
</dbReference>
<feature type="chain" id="PRO_5045610220" evidence="8">
    <location>
        <begin position="31"/>
        <end position="1116"/>
    </location>
</feature>
<dbReference type="Gene3D" id="2.60.40.1120">
    <property type="entry name" value="Carboxypeptidase-like, regulatory domain"/>
    <property type="match status" value="1"/>
</dbReference>
<dbReference type="Pfam" id="PF07715">
    <property type="entry name" value="Plug"/>
    <property type="match status" value="1"/>
</dbReference>
<keyword evidence="3 7" id="KW-1134">Transmembrane beta strand</keyword>
<dbReference type="InterPro" id="IPR012910">
    <property type="entry name" value="Plug_dom"/>
</dbReference>
<proteinExistence type="inferred from homology"/>
<evidence type="ECO:0000256" key="3">
    <source>
        <dbReference type="ARBA" id="ARBA00022452"/>
    </source>
</evidence>
<keyword evidence="6 7" id="KW-0998">Cell outer membrane</keyword>
<dbReference type="SUPFAM" id="SSF49464">
    <property type="entry name" value="Carboxypeptidase regulatory domain-like"/>
    <property type="match status" value="1"/>
</dbReference>
<evidence type="ECO:0000256" key="7">
    <source>
        <dbReference type="PROSITE-ProRule" id="PRU01360"/>
    </source>
</evidence>
<feature type="domain" description="TonB-dependent receptor plug" evidence="9">
    <location>
        <begin position="219"/>
        <end position="350"/>
    </location>
</feature>
<dbReference type="PROSITE" id="PS52016">
    <property type="entry name" value="TONB_DEPENDENT_REC_3"/>
    <property type="match status" value="1"/>
</dbReference>
<dbReference type="SUPFAM" id="SSF56935">
    <property type="entry name" value="Porins"/>
    <property type="match status" value="1"/>
</dbReference>
<organism evidence="10 11">
    <name type="scientific">Sphingobacterium kitahiroshimense</name>
    <dbReference type="NCBI Taxonomy" id="470446"/>
    <lineage>
        <taxon>Bacteria</taxon>
        <taxon>Pseudomonadati</taxon>
        <taxon>Bacteroidota</taxon>
        <taxon>Sphingobacteriia</taxon>
        <taxon>Sphingobacteriales</taxon>
        <taxon>Sphingobacteriaceae</taxon>
        <taxon>Sphingobacterium</taxon>
    </lineage>
</organism>
<dbReference type="InterPro" id="IPR023997">
    <property type="entry name" value="TonB-dep_OMP_SusC/RagA_CS"/>
</dbReference>
<evidence type="ECO:0000256" key="1">
    <source>
        <dbReference type="ARBA" id="ARBA00004571"/>
    </source>
</evidence>
<dbReference type="NCBIfam" id="TIGR04056">
    <property type="entry name" value="OMP_RagA_SusC"/>
    <property type="match status" value="1"/>
</dbReference>
<sequence length="1116" mass="123053">MNKTVPKFKKESRLALLLVCLSTVHVQSFAYSQTEKIDVSIKSGKLEDVFQTINENSKYKMFFSKAILPNSTVNIIADKISIKDVLSKSLSGSNLTWELLDNNIIAIKEKKQSQLHLAGQVLNENGSPLAGVSVIIKDWQKEAYRNIQTSTATDVNGQWGLRIPNEDITIIFSFMGYQKVEISAKQLLANTTPIRLKPEEGSLEEVVVIGYGTTTRRLNTGSVASITAKDIASQPVSNPLAALAGRMSGVLIAQNNGVPGSAVQIQIRNQASLSGTTSGSIPLYVIDGVPFTNFNGGQPATDNLNSFGISGSSGGLSPFSMINPSDIERIDVLKDADATAIYGSRGANGVVLITTKKGSSGRTRIGVNFNTGFTEVNRFIPMMNLEEYLSLRKEAFVNDGTVPTATNAPDLLLWDQNKSTDWQKMLIGNKGHITDMQANMSGGNESTRFFFNSGYRRESTVFYGDSKNSRFTSRLNLDHTSADKKFNAALSVSYANDNSDMPSSDITSMYNLPPNYPIYDDNGRFYWLPSSAGINNPIAMLNRKYIGTTNNLISNANLSYKIIPGLTVKTNFGYTITQLNQNNQTPISSLNNTLTNPLGSSAFSNTKAENWIIEPTLDYVKNIGQGKLTALIGTSFQQNSSRSQTTNGSNYSNDALLGSLSAAGTFTASNNLVYYKYNAVFGKVNYDWNEKYLFNGTFRRDGSSRFGPKNMFGNFGAIGLGWVFGKEDFVQDKLPFLSFGKLRASYGTTGNDQISNYMYLPLYSSATAYLNNPSMNIGTLPNEYIKWETTKKMEFALDLGFLRDRILFTGNYFRNRSGDQITDLILSTQVGYNSYKANLPALIQNTGLELELNTTNIATENFTWKTSANFTFYKNKLVEFPGIENTFYASSFLVGEPLNLIRLYHYQGVDETTGRATYEDRNGDGVINGDDRYVADLGTPFYGGFNNTFSYKGFELGVFFQFNHRFGVTKILNTRPGAMVNQNEYWLGRWSPTNPNTDIPGAITPSSPTSTPSGTALNNSYNLYSSSDAVYGDASYIKLRSINLSYNLPKNWTSRLKMSNCSVFMQGQNLFTWAKNKYVLDTETTVQGGPSGLGTGTISQVLPPLRTIVFGFNCQF</sequence>
<gene>
    <name evidence="10" type="ORF">ABE541_25700</name>
</gene>
<evidence type="ECO:0000256" key="2">
    <source>
        <dbReference type="ARBA" id="ARBA00022448"/>
    </source>
</evidence>
<dbReference type="NCBIfam" id="TIGR04057">
    <property type="entry name" value="SusC_RagA_signa"/>
    <property type="match status" value="1"/>
</dbReference>
<evidence type="ECO:0000259" key="9">
    <source>
        <dbReference type="Pfam" id="PF07715"/>
    </source>
</evidence>
<keyword evidence="11" id="KW-1185">Reference proteome</keyword>
<protein>
    <submittedName>
        <fullName evidence="10">TonB-dependent receptor</fullName>
    </submittedName>
</protein>
<evidence type="ECO:0000256" key="5">
    <source>
        <dbReference type="ARBA" id="ARBA00023136"/>
    </source>
</evidence>
<dbReference type="InterPro" id="IPR037066">
    <property type="entry name" value="Plug_dom_sf"/>
</dbReference>
<accession>A0ABV0C1P5</accession>
<evidence type="ECO:0000256" key="6">
    <source>
        <dbReference type="ARBA" id="ARBA00023237"/>
    </source>
</evidence>
<keyword evidence="2 7" id="KW-0813">Transport</keyword>
<dbReference type="InterPro" id="IPR008969">
    <property type="entry name" value="CarboxyPept-like_regulatory"/>
</dbReference>
<dbReference type="RefSeq" id="WP_346583608.1">
    <property type="nucleotide sequence ID" value="NZ_JBDJNQ010000023.1"/>
</dbReference>
<keyword evidence="5 7" id="KW-0472">Membrane</keyword>
<dbReference type="InterPro" id="IPR039426">
    <property type="entry name" value="TonB-dep_rcpt-like"/>
</dbReference>
<evidence type="ECO:0000313" key="10">
    <source>
        <dbReference type="EMBL" id="MEN5380682.1"/>
    </source>
</evidence>
<comment type="similarity">
    <text evidence="7">Belongs to the TonB-dependent receptor family.</text>
</comment>
<dbReference type="EMBL" id="JBDJNQ010000023">
    <property type="protein sequence ID" value="MEN5380682.1"/>
    <property type="molecule type" value="Genomic_DNA"/>
</dbReference>
<evidence type="ECO:0000256" key="4">
    <source>
        <dbReference type="ARBA" id="ARBA00022692"/>
    </source>
</evidence>
<dbReference type="Gene3D" id="2.170.130.10">
    <property type="entry name" value="TonB-dependent receptor, plug domain"/>
    <property type="match status" value="1"/>
</dbReference>